<dbReference type="AlphaFoldDB" id="A0A9W8DNU2"/>
<evidence type="ECO:0000256" key="1">
    <source>
        <dbReference type="SAM" id="MobiDB-lite"/>
    </source>
</evidence>
<organism evidence="3 4">
    <name type="scientific">Mycoemilia scoparia</name>
    <dbReference type="NCBI Taxonomy" id="417184"/>
    <lineage>
        <taxon>Eukaryota</taxon>
        <taxon>Fungi</taxon>
        <taxon>Fungi incertae sedis</taxon>
        <taxon>Zoopagomycota</taxon>
        <taxon>Kickxellomycotina</taxon>
        <taxon>Kickxellomycetes</taxon>
        <taxon>Kickxellales</taxon>
        <taxon>Kickxellaceae</taxon>
        <taxon>Mycoemilia</taxon>
    </lineage>
</organism>
<evidence type="ECO:0000313" key="4">
    <source>
        <dbReference type="Proteomes" id="UP001150538"/>
    </source>
</evidence>
<protein>
    <submittedName>
        <fullName evidence="3">Uncharacterized protein</fullName>
    </submittedName>
</protein>
<comment type="caution">
    <text evidence="3">The sequence shown here is derived from an EMBL/GenBank/DDBJ whole genome shotgun (WGS) entry which is preliminary data.</text>
</comment>
<feature type="region of interest" description="Disordered" evidence="1">
    <location>
        <begin position="132"/>
        <end position="166"/>
    </location>
</feature>
<dbReference type="Proteomes" id="UP001150538">
    <property type="component" value="Unassembled WGS sequence"/>
</dbReference>
<evidence type="ECO:0000256" key="2">
    <source>
        <dbReference type="SAM" id="SignalP"/>
    </source>
</evidence>
<keyword evidence="4" id="KW-1185">Reference proteome</keyword>
<dbReference type="EMBL" id="JANBPU010000479">
    <property type="protein sequence ID" value="KAJ1911179.1"/>
    <property type="molecule type" value="Genomic_DNA"/>
</dbReference>
<proteinExistence type="predicted"/>
<gene>
    <name evidence="3" type="ORF">H4219_006018</name>
</gene>
<accession>A0A9W8DNU2</accession>
<evidence type="ECO:0000313" key="3">
    <source>
        <dbReference type="EMBL" id="KAJ1911179.1"/>
    </source>
</evidence>
<name>A0A9W8DNU2_9FUNG</name>
<reference evidence="3" key="1">
    <citation type="submission" date="2022-07" db="EMBL/GenBank/DDBJ databases">
        <title>Phylogenomic reconstructions and comparative analyses of Kickxellomycotina fungi.</title>
        <authorList>
            <person name="Reynolds N.K."/>
            <person name="Stajich J.E."/>
            <person name="Barry K."/>
            <person name="Grigoriev I.V."/>
            <person name="Crous P."/>
            <person name="Smith M.E."/>
        </authorList>
    </citation>
    <scope>NUCLEOTIDE SEQUENCE</scope>
    <source>
        <strain evidence="3">NBRC 100468</strain>
    </source>
</reference>
<feature type="signal peptide" evidence="2">
    <location>
        <begin position="1"/>
        <end position="24"/>
    </location>
</feature>
<sequence>MSAGIESLFQCLLFVGHIISTVMATSTTAQCKPIEIKSLLEKSSVCPNHFDQVYKIWCNRDGAGNNAGSGSGGGDQAECQICSSGGIDSELTSKLGKALNENAMCLNVRNVDEARMYQTLLELLKNINVDSDDSKSGNDKHYEEKGSSSQEDSKSQRTSFPANPPEKFFGGLVLALLLFAVDE</sequence>
<keyword evidence="2" id="KW-0732">Signal</keyword>
<feature type="compositionally biased region" description="Basic and acidic residues" evidence="1">
    <location>
        <begin position="132"/>
        <end position="155"/>
    </location>
</feature>
<feature type="chain" id="PRO_5040912321" evidence="2">
    <location>
        <begin position="25"/>
        <end position="183"/>
    </location>
</feature>